<comment type="subcellular location">
    <subcellularLocation>
        <location evidence="1">Endomembrane system</location>
        <topology evidence="1">Peripheral membrane protein</topology>
    </subcellularLocation>
</comment>
<feature type="compositionally biased region" description="Polar residues" evidence="4">
    <location>
        <begin position="647"/>
        <end position="663"/>
    </location>
</feature>
<comment type="caution">
    <text evidence="7">The sequence shown here is derived from an EMBL/GenBank/DDBJ whole genome shotgun (WGS) entry which is preliminary data.</text>
</comment>
<dbReference type="CDD" id="cd03784">
    <property type="entry name" value="GT1_Gtf-like"/>
    <property type="match status" value="1"/>
</dbReference>
<keyword evidence="8" id="KW-1185">Reference proteome</keyword>
<dbReference type="FunFam" id="3.40.50.2000:FF:000009">
    <property type="entry name" value="Sterol 3-beta-glucosyltransferase UGT80A2"/>
    <property type="match status" value="1"/>
</dbReference>
<dbReference type="OrthoDB" id="5835829at2759"/>
<dbReference type="STRING" id="303698.A0A1V6SJ68"/>
<dbReference type="Pfam" id="PF03033">
    <property type="entry name" value="Glyco_transf_28"/>
    <property type="match status" value="1"/>
</dbReference>
<feature type="compositionally biased region" description="Basic and acidic residues" evidence="4">
    <location>
        <begin position="612"/>
        <end position="625"/>
    </location>
</feature>
<proteinExistence type="predicted"/>
<gene>
    <name evidence="7" type="ORF">PENSTE_c039G10364</name>
</gene>
<dbReference type="FunFam" id="3.40.50.2000:FF:000100">
    <property type="entry name" value="Glycosyltransferase family 1 protein"/>
    <property type="match status" value="1"/>
</dbReference>
<dbReference type="InterPro" id="IPR050426">
    <property type="entry name" value="Glycosyltransferase_28"/>
</dbReference>
<evidence type="ECO:0000259" key="6">
    <source>
        <dbReference type="Pfam" id="PF06722"/>
    </source>
</evidence>
<evidence type="ECO:0000256" key="2">
    <source>
        <dbReference type="ARBA" id="ARBA00022679"/>
    </source>
</evidence>
<dbReference type="GO" id="GO:0016906">
    <property type="term" value="F:sterol 3-beta-glucosyltransferase activity"/>
    <property type="evidence" value="ECO:0007669"/>
    <property type="project" value="UniProtKB-ARBA"/>
</dbReference>
<dbReference type="GO" id="GO:0005975">
    <property type="term" value="P:carbohydrate metabolic process"/>
    <property type="evidence" value="ECO:0007669"/>
    <property type="project" value="InterPro"/>
</dbReference>
<protein>
    <submittedName>
        <fullName evidence="7">Uncharacterized protein</fullName>
    </submittedName>
</protein>
<dbReference type="Proteomes" id="UP000191285">
    <property type="component" value="Unassembled WGS sequence"/>
</dbReference>
<feature type="domain" description="Glycosyltransferase family 28 N-terminal" evidence="5">
    <location>
        <begin position="96"/>
        <end position="244"/>
    </location>
</feature>
<dbReference type="InterPro" id="IPR004276">
    <property type="entry name" value="GlycoTrans_28_N"/>
</dbReference>
<dbReference type="GO" id="GO:0012505">
    <property type="term" value="C:endomembrane system"/>
    <property type="evidence" value="ECO:0007669"/>
    <property type="project" value="UniProtKB-SubCell"/>
</dbReference>
<dbReference type="PANTHER" id="PTHR48050:SF27">
    <property type="entry name" value="GLUCOSYLTRANSFERASE, PUTATIVE (AFU_ORTHOLOGUE AFUA_7G04880)-RELATED"/>
    <property type="match status" value="1"/>
</dbReference>
<feature type="region of interest" description="Disordered" evidence="4">
    <location>
        <begin position="1"/>
        <end position="21"/>
    </location>
</feature>
<dbReference type="SUPFAM" id="SSF53756">
    <property type="entry name" value="UDP-Glycosyltransferase/glycogen phosphorylase"/>
    <property type="match status" value="1"/>
</dbReference>
<name>A0A1V6SJ68_9EURO</name>
<dbReference type="AlphaFoldDB" id="A0A1V6SJ68"/>
<organism evidence="7 8">
    <name type="scientific">Penicillium steckii</name>
    <dbReference type="NCBI Taxonomy" id="303698"/>
    <lineage>
        <taxon>Eukaryota</taxon>
        <taxon>Fungi</taxon>
        <taxon>Dikarya</taxon>
        <taxon>Ascomycota</taxon>
        <taxon>Pezizomycotina</taxon>
        <taxon>Eurotiomycetes</taxon>
        <taxon>Eurotiomycetidae</taxon>
        <taxon>Eurotiales</taxon>
        <taxon>Aspergillaceae</taxon>
        <taxon>Penicillium</taxon>
    </lineage>
</organism>
<evidence type="ECO:0000256" key="3">
    <source>
        <dbReference type="ARBA" id="ARBA00023098"/>
    </source>
</evidence>
<dbReference type="InterPro" id="IPR002213">
    <property type="entry name" value="UDP_glucos_trans"/>
</dbReference>
<accession>A0A1V6SJ68</accession>
<evidence type="ECO:0000313" key="8">
    <source>
        <dbReference type="Proteomes" id="UP000191285"/>
    </source>
</evidence>
<evidence type="ECO:0000256" key="1">
    <source>
        <dbReference type="ARBA" id="ARBA00004184"/>
    </source>
</evidence>
<dbReference type="PANTHER" id="PTHR48050">
    <property type="entry name" value="STEROL 3-BETA-GLUCOSYLTRANSFERASE"/>
    <property type="match status" value="1"/>
</dbReference>
<evidence type="ECO:0000313" key="7">
    <source>
        <dbReference type="EMBL" id="OQE14091.1"/>
    </source>
</evidence>
<dbReference type="Gene3D" id="3.40.50.2000">
    <property type="entry name" value="Glycogen Phosphorylase B"/>
    <property type="match status" value="2"/>
</dbReference>
<reference evidence="8" key="1">
    <citation type="journal article" date="2017" name="Nat. Microbiol.">
        <title>Global analysis of biosynthetic gene clusters reveals vast potential of secondary metabolite production in Penicillium species.</title>
        <authorList>
            <person name="Nielsen J.C."/>
            <person name="Grijseels S."/>
            <person name="Prigent S."/>
            <person name="Ji B."/>
            <person name="Dainat J."/>
            <person name="Nielsen K.F."/>
            <person name="Frisvad J.C."/>
            <person name="Workman M."/>
            <person name="Nielsen J."/>
        </authorList>
    </citation>
    <scope>NUCLEOTIDE SEQUENCE [LARGE SCALE GENOMIC DNA]</scope>
    <source>
        <strain evidence="8">IBT 24891</strain>
    </source>
</reference>
<evidence type="ECO:0000256" key="4">
    <source>
        <dbReference type="SAM" id="MobiDB-lite"/>
    </source>
</evidence>
<sequence length="852" mass="93178">MSQPRIVGTEPAELPADVPEYAERPPSYSRVVENQLTNEAGSLQANGRIDVNLESKVAKALEKIIDLQQEDIHNPPPDYTPEIPGKASSRELKLNIVIQIVGSRGDVQPFIALGSALKRDGHRVRIATHDVFVDFVSEAGLEFYPIGGDPAELMAFMVKNPGLIPQMKTLRDGEIRRKQTMMATMLEGCWRSCLDDDPFTKIPFVADAIIANPPSFAHIHCAQAMSIPVHLMFTMPWSSTQAFPHPLANLYSSSMKTPTANWVSYGVVEWLTWQGLGDVINKWRVSIGLDPVSSTEGPSLAEALKVPFTYCWSPALVPKPQDWPSHIDVCGFFFREPPPYTPPNELIEFLKSGPPPIYIGFGSIVVEDSQKLIDTVLDAVSLTGARAIISSGWSKLTGAPTPNVFYIQDCPHEWLFQNVAAVVHHGGAGTTACGLKNGVPTAIVPFFGDQPFWGHMIARSGAGPSPLSHTTLTPQKLAAAIQFCLTPEAKTAAGKIAEKMPAETGVLSAMESFYSHLPMKKMKCKVLPDQAASFIYKKGKRKFHLSKVAAQTLVDSSKIEEKHMRSAEINTIYIQNRRWDPLTAVLSASINTGSRMLSSTGEMVYNPYKEFRRGRAPDRSEEPNLRVHSAPARRAPSSHSGEPLPRENSTPSISNTLETQSIRSQKRNPLAVAGNMAGATLGGFGKFTATYFKGVVVDIPYAAAEGFRQVPRLYGEQPKEYKAIKDWKTGAIYGGRNFVDGITDGFTDLFTQPVKGAQEEGVAGAAKGFMKGTLGFATKVPSAGLGLVAYPFHGITKSIESALGAKNRKAILKARLKDAEYQTESMNLSYEDKCMIIDRFERVLRAENIESA</sequence>
<feature type="region of interest" description="Disordered" evidence="4">
    <location>
        <begin position="612"/>
        <end position="665"/>
    </location>
</feature>
<evidence type="ECO:0000259" key="5">
    <source>
        <dbReference type="Pfam" id="PF03033"/>
    </source>
</evidence>
<dbReference type="GO" id="GO:0006629">
    <property type="term" value="P:lipid metabolic process"/>
    <property type="evidence" value="ECO:0007669"/>
    <property type="project" value="UniProtKB-KW"/>
</dbReference>
<feature type="domain" description="Erythromycin biosynthesis protein CIII-like C-terminal" evidence="6">
    <location>
        <begin position="396"/>
        <end position="502"/>
    </location>
</feature>
<keyword evidence="2" id="KW-0808">Transferase</keyword>
<keyword evidence="3" id="KW-0443">Lipid metabolism</keyword>
<dbReference type="Pfam" id="PF06722">
    <property type="entry name" value="EryCIII-like_C"/>
    <property type="match status" value="1"/>
</dbReference>
<feature type="compositionally biased region" description="Low complexity" evidence="4">
    <location>
        <begin position="628"/>
        <end position="640"/>
    </location>
</feature>
<dbReference type="InterPro" id="IPR010610">
    <property type="entry name" value="EryCIII-like_C"/>
</dbReference>
<dbReference type="EMBL" id="MLKD01000039">
    <property type="protein sequence ID" value="OQE14091.1"/>
    <property type="molecule type" value="Genomic_DNA"/>
</dbReference>